<evidence type="ECO:0000256" key="6">
    <source>
        <dbReference type="ARBA" id="ARBA00022989"/>
    </source>
</evidence>
<keyword evidence="11" id="KW-1185">Reference proteome</keyword>
<evidence type="ECO:0000313" key="10">
    <source>
        <dbReference type="EMBL" id="MEE6309087.1"/>
    </source>
</evidence>
<evidence type="ECO:0000313" key="11">
    <source>
        <dbReference type="Proteomes" id="UP001339911"/>
    </source>
</evidence>
<dbReference type="PANTHER" id="PTHR34702">
    <property type="entry name" value="NA(+)/H(+) ANTIPORTER SUBUNIT F1"/>
    <property type="match status" value="1"/>
</dbReference>
<proteinExistence type="inferred from homology"/>
<dbReference type="EMBL" id="JAZGQL010000014">
    <property type="protein sequence ID" value="MEE6309087.1"/>
    <property type="molecule type" value="Genomic_DNA"/>
</dbReference>
<keyword evidence="7 9" id="KW-0472">Membrane</keyword>
<comment type="similarity">
    <text evidence="2">Belongs to the CPA3 antiporters (TC 2.A.63) subunit F family.</text>
</comment>
<dbReference type="Pfam" id="PF04066">
    <property type="entry name" value="MrpF_PhaF"/>
    <property type="match status" value="1"/>
</dbReference>
<reference evidence="10 11" key="1">
    <citation type="submission" date="2024-01" db="EMBL/GenBank/DDBJ databases">
        <title>Genome insights into Plantactinospora veratri sp. nov.</title>
        <authorList>
            <person name="Wang L."/>
        </authorList>
    </citation>
    <scope>NUCLEOTIDE SEQUENCE [LARGE SCALE GENOMIC DNA]</scope>
    <source>
        <strain evidence="10 11">NEAU-FHS4</strain>
    </source>
</reference>
<keyword evidence="6 9" id="KW-1133">Transmembrane helix</keyword>
<dbReference type="InterPro" id="IPR007208">
    <property type="entry name" value="MrpF/PhaF-like"/>
</dbReference>
<dbReference type="RefSeq" id="WP_331209368.1">
    <property type="nucleotide sequence ID" value="NZ_JAZGQL010000014.1"/>
</dbReference>
<comment type="caution">
    <text evidence="10">The sequence shown here is derived from an EMBL/GenBank/DDBJ whole genome shotgun (WGS) entry which is preliminary data.</text>
</comment>
<sequence length="109" mass="11025">MTVVAFAVAVLLAAGLGLALIRIVRGPSTLDRIVANDVLLAITVGAIATEAAYTRDATGLPILLGLALLGPIASIAVGRFVDPVTPVAGTVPRHDEDPEDLPPGPAGQR</sequence>
<keyword evidence="5 9" id="KW-0812">Transmembrane</keyword>
<evidence type="ECO:0000256" key="8">
    <source>
        <dbReference type="SAM" id="MobiDB-lite"/>
    </source>
</evidence>
<keyword evidence="3" id="KW-0813">Transport</keyword>
<feature type="transmembrane region" description="Helical" evidence="9">
    <location>
        <begin position="60"/>
        <end position="81"/>
    </location>
</feature>
<evidence type="ECO:0000256" key="2">
    <source>
        <dbReference type="ARBA" id="ARBA00009212"/>
    </source>
</evidence>
<protein>
    <submittedName>
        <fullName evidence="10">Monovalent cation/H+ antiporter complex subunit F</fullName>
    </submittedName>
</protein>
<evidence type="ECO:0000256" key="3">
    <source>
        <dbReference type="ARBA" id="ARBA00022448"/>
    </source>
</evidence>
<dbReference type="PANTHER" id="PTHR34702:SF1">
    <property type="entry name" value="NA(+)_H(+) ANTIPORTER SUBUNIT F"/>
    <property type="match status" value="1"/>
</dbReference>
<evidence type="ECO:0000256" key="9">
    <source>
        <dbReference type="SAM" id="Phobius"/>
    </source>
</evidence>
<evidence type="ECO:0000256" key="7">
    <source>
        <dbReference type="ARBA" id="ARBA00023136"/>
    </source>
</evidence>
<evidence type="ECO:0000256" key="5">
    <source>
        <dbReference type="ARBA" id="ARBA00022692"/>
    </source>
</evidence>
<keyword evidence="4" id="KW-1003">Cell membrane</keyword>
<accession>A0ABU7SGP0</accession>
<comment type="subcellular location">
    <subcellularLocation>
        <location evidence="1">Cell membrane</location>
        <topology evidence="1">Multi-pass membrane protein</topology>
    </subcellularLocation>
</comment>
<name>A0ABU7SGP0_9ACTN</name>
<evidence type="ECO:0000256" key="1">
    <source>
        <dbReference type="ARBA" id="ARBA00004651"/>
    </source>
</evidence>
<dbReference type="Proteomes" id="UP001339911">
    <property type="component" value="Unassembled WGS sequence"/>
</dbReference>
<feature type="transmembrane region" description="Helical" evidence="9">
    <location>
        <begin position="35"/>
        <end position="53"/>
    </location>
</feature>
<organism evidence="10 11">
    <name type="scientific">Plantactinospora veratri</name>
    <dbReference type="NCBI Taxonomy" id="1436122"/>
    <lineage>
        <taxon>Bacteria</taxon>
        <taxon>Bacillati</taxon>
        <taxon>Actinomycetota</taxon>
        <taxon>Actinomycetes</taxon>
        <taxon>Micromonosporales</taxon>
        <taxon>Micromonosporaceae</taxon>
        <taxon>Plantactinospora</taxon>
    </lineage>
</organism>
<gene>
    <name evidence="10" type="ORF">V1634_19810</name>
</gene>
<evidence type="ECO:0000256" key="4">
    <source>
        <dbReference type="ARBA" id="ARBA00022475"/>
    </source>
</evidence>
<feature type="region of interest" description="Disordered" evidence="8">
    <location>
        <begin position="88"/>
        <end position="109"/>
    </location>
</feature>